<dbReference type="InParanoid" id="A0A5N4B5J0"/>
<dbReference type="AlphaFoldDB" id="A0A5N4B5J0"/>
<evidence type="ECO:0000256" key="1">
    <source>
        <dbReference type="SAM" id="MobiDB-lite"/>
    </source>
</evidence>
<evidence type="ECO:0000313" key="2">
    <source>
        <dbReference type="EMBL" id="KAB0804872.1"/>
    </source>
</evidence>
<proteinExistence type="predicted"/>
<accession>A0A5N4B5J0</accession>
<evidence type="ECO:0000313" key="3">
    <source>
        <dbReference type="Proteomes" id="UP000327044"/>
    </source>
</evidence>
<organism evidence="2 3">
    <name type="scientific">Photinus pyralis</name>
    <name type="common">Common eastern firefly</name>
    <name type="synonym">Lampyris pyralis</name>
    <dbReference type="NCBI Taxonomy" id="7054"/>
    <lineage>
        <taxon>Eukaryota</taxon>
        <taxon>Metazoa</taxon>
        <taxon>Ecdysozoa</taxon>
        <taxon>Arthropoda</taxon>
        <taxon>Hexapoda</taxon>
        <taxon>Insecta</taxon>
        <taxon>Pterygota</taxon>
        <taxon>Neoptera</taxon>
        <taxon>Endopterygota</taxon>
        <taxon>Coleoptera</taxon>
        <taxon>Polyphaga</taxon>
        <taxon>Elateriformia</taxon>
        <taxon>Elateroidea</taxon>
        <taxon>Lampyridae</taxon>
        <taxon>Lampyrinae</taxon>
        <taxon>Photinus</taxon>
    </lineage>
</organism>
<dbReference type="EMBL" id="VVIM01000001">
    <property type="protein sequence ID" value="KAB0804872.1"/>
    <property type="molecule type" value="Genomic_DNA"/>
</dbReference>
<protein>
    <submittedName>
        <fullName evidence="2">Uncharacterized protein</fullName>
    </submittedName>
</protein>
<gene>
    <name evidence="2" type="ORF">PPYR_01842</name>
</gene>
<comment type="caution">
    <text evidence="2">The sequence shown here is derived from an EMBL/GenBank/DDBJ whole genome shotgun (WGS) entry which is preliminary data.</text>
</comment>
<feature type="region of interest" description="Disordered" evidence="1">
    <location>
        <begin position="222"/>
        <end position="245"/>
    </location>
</feature>
<feature type="compositionally biased region" description="Acidic residues" evidence="1">
    <location>
        <begin position="168"/>
        <end position="188"/>
    </location>
</feature>
<name>A0A5N4B5J0_PHOPY</name>
<feature type="region of interest" description="Disordered" evidence="1">
    <location>
        <begin position="123"/>
        <end position="195"/>
    </location>
</feature>
<sequence length="344" mass="40311">MRIPKKEFATLLGSVWGNVKPEIIESGFRKAGIMPFNRNVVPKEKFDPEAWKRWELSQNKENNIEIDEVNHNPENQNNRLSFEDILLETVKQRPLSATNQKRKRIAQGAEVITATEVSERIENETQKKLKQMCKKTQPSPKKKVKTKKYSTSDTDSSEENLSDPQYIDTEDDLDPEDFEEDDLNTENSEDTHHENFENLRPEHVDGHIPENFEDMHPENTSLDEGQLEETNNDDKECNSHSEGGMNIKKNSKKWNLRLEDFIVIRFDRKDTGIKCYIGKILEIEHEKDTLYCSFMRLKRHNNGSHSYVFPDNEDLSIVEKNQIVQVLDTPPIRRGHYYFKDIFQ</sequence>
<dbReference type="Proteomes" id="UP000327044">
    <property type="component" value="Unassembled WGS sequence"/>
</dbReference>
<reference evidence="2 3" key="1">
    <citation type="journal article" date="2018" name="Elife">
        <title>Firefly genomes illuminate parallel origins of bioluminescence in beetles.</title>
        <authorList>
            <person name="Fallon T.R."/>
            <person name="Lower S.E."/>
            <person name="Chang C.H."/>
            <person name="Bessho-Uehara M."/>
            <person name="Martin G.J."/>
            <person name="Bewick A.J."/>
            <person name="Behringer M."/>
            <person name="Debat H.J."/>
            <person name="Wong I."/>
            <person name="Day J.C."/>
            <person name="Suvorov A."/>
            <person name="Silva C.J."/>
            <person name="Stanger-Hall K.F."/>
            <person name="Hall D.W."/>
            <person name="Schmitz R.J."/>
            <person name="Nelson D.R."/>
            <person name="Lewis S.M."/>
            <person name="Shigenobu S."/>
            <person name="Bybee S.M."/>
            <person name="Larracuente A.M."/>
            <person name="Oba Y."/>
            <person name="Weng J.K."/>
        </authorList>
    </citation>
    <scope>NUCLEOTIDE SEQUENCE [LARGE SCALE GENOMIC DNA]</scope>
    <source>
        <strain evidence="2">1611_PpyrPB1</strain>
        <tissue evidence="2">Whole body</tissue>
    </source>
</reference>
<keyword evidence="3" id="KW-1185">Reference proteome</keyword>